<name>A0A0W8FEI8_9ZZZZ</name>
<keyword evidence="2" id="KW-0808">Transferase</keyword>
<evidence type="ECO:0000256" key="1">
    <source>
        <dbReference type="SAM" id="MobiDB-lite"/>
    </source>
</evidence>
<dbReference type="SUPFAM" id="SSF53335">
    <property type="entry name" value="S-adenosyl-L-methionine-dependent methyltransferases"/>
    <property type="match status" value="1"/>
</dbReference>
<comment type="caution">
    <text evidence="2">The sequence shown here is derived from an EMBL/GenBank/DDBJ whole genome shotgun (WGS) entry which is preliminary data.</text>
</comment>
<protein>
    <submittedName>
        <fullName evidence="2">Rna methyltransferase related</fullName>
    </submittedName>
</protein>
<dbReference type="Gene3D" id="3.40.50.150">
    <property type="entry name" value="Vaccinia Virus protein VP39"/>
    <property type="match status" value="1"/>
</dbReference>
<reference evidence="2" key="1">
    <citation type="journal article" date="2015" name="Proc. Natl. Acad. Sci. U.S.A.">
        <title>Networks of energetic and metabolic interactions define dynamics in microbial communities.</title>
        <authorList>
            <person name="Embree M."/>
            <person name="Liu J.K."/>
            <person name="Al-Bassam M.M."/>
            <person name="Zengler K."/>
        </authorList>
    </citation>
    <scope>NUCLEOTIDE SEQUENCE</scope>
</reference>
<dbReference type="AlphaFoldDB" id="A0A0W8FEI8"/>
<evidence type="ECO:0000313" key="2">
    <source>
        <dbReference type="EMBL" id="KUG19309.1"/>
    </source>
</evidence>
<dbReference type="GO" id="GO:0008168">
    <property type="term" value="F:methyltransferase activity"/>
    <property type="evidence" value="ECO:0007669"/>
    <property type="project" value="UniProtKB-KW"/>
</dbReference>
<organism evidence="2">
    <name type="scientific">hydrocarbon metagenome</name>
    <dbReference type="NCBI Taxonomy" id="938273"/>
    <lineage>
        <taxon>unclassified sequences</taxon>
        <taxon>metagenomes</taxon>
        <taxon>ecological metagenomes</taxon>
    </lineage>
</organism>
<accession>A0A0W8FEI8</accession>
<dbReference type="InterPro" id="IPR029063">
    <property type="entry name" value="SAM-dependent_MTases_sf"/>
</dbReference>
<feature type="region of interest" description="Disordered" evidence="1">
    <location>
        <begin position="1"/>
        <end position="38"/>
    </location>
</feature>
<gene>
    <name evidence="2" type="ORF">ASZ90_010966</name>
</gene>
<dbReference type="EMBL" id="LNQE01001303">
    <property type="protein sequence ID" value="KUG19309.1"/>
    <property type="molecule type" value="Genomic_DNA"/>
</dbReference>
<sequence length="392" mass="43493">MTGERQQNVAGKAHDRPFADLPAGIRGMGQNGEGRGIPAGFSMTDRSYSRMKCPVCGEDCIKNASEILALRHEIFKPCPDCSGRTFDKQVPLPDISIAPPCSCGKRFIDEVFAHVYAIRIEEGDLNRQDPLRAAGIPLIHPGFAMASAPYLPEKSLVLLSHTITRQTADRLMAEVPEMRGVVKCGDFVPGIEDIDLDGIPEVHTLLAGCDVRANIFTAQTEPIVVYKQQSTMHIEFPRGYDPKIIAVGANVRKFEPRTFVDALCGAGTLGILGALLGVPHVILNDAWYAAAFWAAYNVRVNGEQMKVDSVDLKYDYEEMKQRPVEREPRLIAETTGEQSIEVYQGDFRQLHTVLPADVDLSVIDIFEKRDRELTRRVADEWRSRVGGEVFIP</sequence>
<proteinExistence type="predicted"/>
<dbReference type="GO" id="GO:0032259">
    <property type="term" value="P:methylation"/>
    <property type="evidence" value="ECO:0007669"/>
    <property type="project" value="UniProtKB-KW"/>
</dbReference>
<feature type="compositionally biased region" description="Gly residues" evidence="1">
    <location>
        <begin position="26"/>
        <end position="37"/>
    </location>
</feature>
<keyword evidence="2" id="KW-0489">Methyltransferase</keyword>